<dbReference type="PANTHER" id="PTHR32322:SF9">
    <property type="entry name" value="AMINO-ACID METABOLITE EFFLUX PUMP-RELATED"/>
    <property type="match status" value="1"/>
</dbReference>
<evidence type="ECO:0000313" key="9">
    <source>
        <dbReference type="Proteomes" id="UP001501414"/>
    </source>
</evidence>
<evidence type="ECO:0000256" key="6">
    <source>
        <dbReference type="SAM" id="Phobius"/>
    </source>
</evidence>
<sequence>MDRMGGQGWALFAAVSVLWGVPYLFIGVALQEGTGPLSTAAARVLLALVVMVPLAFRRRHRALLAGRWGRLALLALVEVVVPFSLIPLGGQTVPSGTSGVLIATEPMFVLVVGLVLGARARPTPAALIGLVVGFAGVVVLLGVDGAGPGAGLIIVAAACYAVGALLVGRWFGDLPAMPVVAAMLVLAAPALTVLALTAEPFPALTAESFPALTAESFPALTAESFPALTAGPFPAPSPAGLVALAALGLVATPGGFVAFFRLIAIAGPDRAALITYVAPVVAVVAGAVVLSEPVGPRTVGGTVLILAGAWLATRVPHAARTGDPVARPARGLRRRR</sequence>
<feature type="transmembrane region" description="Helical" evidence="6">
    <location>
        <begin position="100"/>
        <end position="118"/>
    </location>
</feature>
<feature type="transmembrane region" description="Helical" evidence="6">
    <location>
        <begin position="68"/>
        <end position="88"/>
    </location>
</feature>
<feature type="transmembrane region" description="Helical" evidence="6">
    <location>
        <begin position="125"/>
        <end position="143"/>
    </location>
</feature>
<organism evidence="8 9">
    <name type="scientific">Pseudonocardia kongjuensis</name>
    <dbReference type="NCBI Taxonomy" id="102227"/>
    <lineage>
        <taxon>Bacteria</taxon>
        <taxon>Bacillati</taxon>
        <taxon>Actinomycetota</taxon>
        <taxon>Actinomycetes</taxon>
        <taxon>Pseudonocardiales</taxon>
        <taxon>Pseudonocardiaceae</taxon>
        <taxon>Pseudonocardia</taxon>
    </lineage>
</organism>
<keyword evidence="4 6" id="KW-1133">Transmembrane helix</keyword>
<protein>
    <submittedName>
        <fullName evidence="8">DMT family transporter</fullName>
    </submittedName>
</protein>
<keyword evidence="9" id="KW-1185">Reference proteome</keyword>
<feature type="transmembrane region" description="Helical" evidence="6">
    <location>
        <begin position="9"/>
        <end position="30"/>
    </location>
</feature>
<evidence type="ECO:0000256" key="4">
    <source>
        <dbReference type="ARBA" id="ARBA00022989"/>
    </source>
</evidence>
<feature type="transmembrane region" description="Helical" evidence="6">
    <location>
        <begin position="296"/>
        <end position="313"/>
    </location>
</feature>
<feature type="transmembrane region" description="Helical" evidence="6">
    <location>
        <begin position="271"/>
        <end position="290"/>
    </location>
</feature>
<comment type="subcellular location">
    <subcellularLocation>
        <location evidence="1">Membrane</location>
        <topology evidence="1">Multi-pass membrane protein</topology>
    </subcellularLocation>
</comment>
<keyword evidence="5 6" id="KW-0472">Membrane</keyword>
<dbReference type="SUPFAM" id="SSF103481">
    <property type="entry name" value="Multidrug resistance efflux transporter EmrE"/>
    <property type="match status" value="2"/>
</dbReference>
<dbReference type="Pfam" id="PF00892">
    <property type="entry name" value="EamA"/>
    <property type="match status" value="2"/>
</dbReference>
<evidence type="ECO:0000256" key="5">
    <source>
        <dbReference type="ARBA" id="ARBA00023136"/>
    </source>
</evidence>
<feature type="transmembrane region" description="Helical" evidence="6">
    <location>
        <begin position="149"/>
        <end position="167"/>
    </location>
</feature>
<gene>
    <name evidence="8" type="ORF">GCM10009613_44070</name>
</gene>
<proteinExistence type="inferred from homology"/>
<accession>A0ABP4IRU2</accession>
<evidence type="ECO:0000256" key="2">
    <source>
        <dbReference type="ARBA" id="ARBA00007362"/>
    </source>
</evidence>
<dbReference type="InterPro" id="IPR050638">
    <property type="entry name" value="AA-Vitamin_Transporters"/>
</dbReference>
<feature type="domain" description="EamA" evidence="7">
    <location>
        <begin position="149"/>
        <end position="313"/>
    </location>
</feature>
<evidence type="ECO:0000256" key="3">
    <source>
        <dbReference type="ARBA" id="ARBA00022692"/>
    </source>
</evidence>
<comment type="caution">
    <text evidence="8">The sequence shown here is derived from an EMBL/GenBank/DDBJ whole genome shotgun (WGS) entry which is preliminary data.</text>
</comment>
<feature type="transmembrane region" description="Helical" evidence="6">
    <location>
        <begin position="36"/>
        <end position="56"/>
    </location>
</feature>
<dbReference type="InterPro" id="IPR037185">
    <property type="entry name" value="EmrE-like"/>
</dbReference>
<evidence type="ECO:0000259" key="7">
    <source>
        <dbReference type="Pfam" id="PF00892"/>
    </source>
</evidence>
<dbReference type="PANTHER" id="PTHR32322">
    <property type="entry name" value="INNER MEMBRANE TRANSPORTER"/>
    <property type="match status" value="1"/>
</dbReference>
<feature type="transmembrane region" description="Helical" evidence="6">
    <location>
        <begin position="179"/>
        <end position="198"/>
    </location>
</feature>
<dbReference type="InterPro" id="IPR000620">
    <property type="entry name" value="EamA_dom"/>
</dbReference>
<comment type="similarity">
    <text evidence="2">Belongs to the EamA transporter family.</text>
</comment>
<feature type="domain" description="EamA" evidence="7">
    <location>
        <begin position="10"/>
        <end position="141"/>
    </location>
</feature>
<evidence type="ECO:0000256" key="1">
    <source>
        <dbReference type="ARBA" id="ARBA00004141"/>
    </source>
</evidence>
<keyword evidence="3 6" id="KW-0812">Transmembrane</keyword>
<evidence type="ECO:0000313" key="8">
    <source>
        <dbReference type="EMBL" id="GAA1395023.1"/>
    </source>
</evidence>
<reference evidence="9" key="1">
    <citation type="journal article" date="2019" name="Int. J. Syst. Evol. Microbiol.">
        <title>The Global Catalogue of Microorganisms (GCM) 10K type strain sequencing project: providing services to taxonomists for standard genome sequencing and annotation.</title>
        <authorList>
            <consortium name="The Broad Institute Genomics Platform"/>
            <consortium name="The Broad Institute Genome Sequencing Center for Infectious Disease"/>
            <person name="Wu L."/>
            <person name="Ma J."/>
        </authorList>
    </citation>
    <scope>NUCLEOTIDE SEQUENCE [LARGE SCALE GENOMIC DNA]</scope>
    <source>
        <strain evidence="9">JCM 11896</strain>
    </source>
</reference>
<dbReference type="Proteomes" id="UP001501414">
    <property type="component" value="Unassembled WGS sequence"/>
</dbReference>
<feature type="transmembrane region" description="Helical" evidence="6">
    <location>
        <begin position="241"/>
        <end position="264"/>
    </location>
</feature>
<name>A0ABP4IRU2_9PSEU</name>
<dbReference type="EMBL" id="BAAAJK010000027">
    <property type="protein sequence ID" value="GAA1395023.1"/>
    <property type="molecule type" value="Genomic_DNA"/>
</dbReference>